<dbReference type="PANTHER" id="PTHR10629">
    <property type="entry name" value="CYTOSINE-SPECIFIC METHYLTRANSFERASE"/>
    <property type="match status" value="1"/>
</dbReference>
<accession>A0A7G7VKV3</accession>
<dbReference type="GO" id="GO:0003886">
    <property type="term" value="F:DNA (cytosine-5-)-methyltransferase activity"/>
    <property type="evidence" value="ECO:0007669"/>
    <property type="project" value="UniProtKB-EC"/>
</dbReference>
<reference evidence="7 8" key="1">
    <citation type="submission" date="2020-07" db="EMBL/GenBank/DDBJ databases">
        <title>Complete genome and description of Selenomonas timonensis sp. nov., a new bacterium isolated from a gingivitis subject.</title>
        <authorList>
            <person name="Antezack A."/>
        </authorList>
    </citation>
    <scope>NUCLEOTIDE SEQUENCE [LARGE SCALE GENOMIC DNA]</scope>
    <source>
        <strain evidence="7 8">Marseille-Q3039</strain>
    </source>
</reference>
<dbReference type="GO" id="GO:0009307">
    <property type="term" value="P:DNA restriction-modification system"/>
    <property type="evidence" value="ECO:0007669"/>
    <property type="project" value="UniProtKB-KW"/>
</dbReference>
<dbReference type="EC" id="2.1.1.37" evidence="1"/>
<dbReference type="REBASE" id="441499">
    <property type="entry name" value="M.Ssp3039ORF1940P"/>
</dbReference>
<dbReference type="InterPro" id="IPR029063">
    <property type="entry name" value="SAM-dependent_MTases_sf"/>
</dbReference>
<dbReference type="EMBL" id="CP060204">
    <property type="protein sequence ID" value="QNH54746.1"/>
    <property type="molecule type" value="Genomic_DNA"/>
</dbReference>
<dbReference type="InterPro" id="IPR031303">
    <property type="entry name" value="C5_meth_CS"/>
</dbReference>
<proteinExistence type="inferred from homology"/>
<keyword evidence="2 6" id="KW-0489">Methyltransferase</keyword>
<protein>
    <recommendedName>
        <fullName evidence="1">DNA (cytosine-5-)-methyltransferase</fullName>
        <ecNumber evidence="1">2.1.1.37</ecNumber>
    </recommendedName>
</protein>
<keyword evidence="3 6" id="KW-0808">Transferase</keyword>
<evidence type="ECO:0000256" key="4">
    <source>
        <dbReference type="ARBA" id="ARBA00022691"/>
    </source>
</evidence>
<evidence type="ECO:0000313" key="8">
    <source>
        <dbReference type="Proteomes" id="UP000515480"/>
    </source>
</evidence>
<dbReference type="InterPro" id="IPR050390">
    <property type="entry name" value="C5-Methyltransferase"/>
</dbReference>
<dbReference type="GO" id="GO:0032259">
    <property type="term" value="P:methylation"/>
    <property type="evidence" value="ECO:0007669"/>
    <property type="project" value="UniProtKB-KW"/>
</dbReference>
<dbReference type="PROSITE" id="PS00094">
    <property type="entry name" value="C5_MTASE_1"/>
    <property type="match status" value="1"/>
</dbReference>
<keyword evidence="4 6" id="KW-0949">S-adenosyl-L-methionine</keyword>
<dbReference type="AlphaFoldDB" id="A0A7G7VKV3"/>
<organism evidence="7 8">
    <name type="scientific">Selenomonas timonae</name>
    <dbReference type="NCBI Taxonomy" id="2754044"/>
    <lineage>
        <taxon>Bacteria</taxon>
        <taxon>Bacillati</taxon>
        <taxon>Bacillota</taxon>
        <taxon>Negativicutes</taxon>
        <taxon>Selenomonadales</taxon>
        <taxon>Selenomonadaceae</taxon>
        <taxon>Selenomonas</taxon>
    </lineage>
</organism>
<name>A0A7G7VKV3_9FIRM</name>
<dbReference type="Gene3D" id="3.90.120.10">
    <property type="entry name" value="DNA Methylase, subunit A, domain 2"/>
    <property type="match status" value="1"/>
</dbReference>
<evidence type="ECO:0000256" key="3">
    <source>
        <dbReference type="ARBA" id="ARBA00022679"/>
    </source>
</evidence>
<dbReference type="PROSITE" id="PS51679">
    <property type="entry name" value="SAM_MT_C5"/>
    <property type="match status" value="1"/>
</dbReference>
<dbReference type="SUPFAM" id="SSF53335">
    <property type="entry name" value="S-adenosyl-L-methionine-dependent methyltransferases"/>
    <property type="match status" value="2"/>
</dbReference>
<dbReference type="KEGG" id="stim:H1B31_01940"/>
<dbReference type="PANTHER" id="PTHR10629:SF52">
    <property type="entry name" value="DNA (CYTOSINE-5)-METHYLTRANSFERASE 1"/>
    <property type="match status" value="1"/>
</dbReference>
<comment type="similarity">
    <text evidence="6">Belongs to the class I-like SAM-binding methyltransferase superfamily. C5-methyltransferase family.</text>
</comment>
<gene>
    <name evidence="7" type="ORF">H1B31_01940</name>
</gene>
<dbReference type="InterPro" id="IPR001525">
    <property type="entry name" value="C5_MeTfrase"/>
</dbReference>
<sequence>MTFIKTYNIIDLFAGAGGLSLGFRQTGRMNIVAAAEINPNARKTYKRNFHVKQLYTDVCAIDYAELKASVGQIDMVIGGPPCQGFSNANRQHTNLINMNNRLVKEYVHAICTLRPTAFIMENVAALRSEAHRFLVDESDLSNERTMRLTLRDDSLDILPARAVFNGALEFMRTFDNNDSYFWVESFYKTIRALYRFRKNQDKFDASLQKHSSTLLPQLKQLGQREKTDAASELLQEKDAAFAERLLTYIAQQTDFSMMIQSMEEVLLLQHAFRKSRELAQNRIHIFDYCEEKGTIVALVKSYAVLDYIKIMLDAEPHKYTLYEHTLNALHYGAPQRRERFILVGLSHSCQAEYTPPTALYHEGFYRTVRDAIGDLQEISPSVDVDSDSIKLPPRSDVSVLAKNLRGMRLYNHVVTATGDTALTRFRALQEGQNFHDLDSSLKTTYTDTTRTQNTIYMRLRYDEPCGTVVNVRKSMWIHPTLDRAISIREAARLQTFPDSFIFEGTKDAQYQQVGNAVPPFLAKAIAHSLLDVLDQLPDE</sequence>
<evidence type="ECO:0000313" key="7">
    <source>
        <dbReference type="EMBL" id="QNH54746.1"/>
    </source>
</evidence>
<dbReference type="InterPro" id="IPR018117">
    <property type="entry name" value="C5_DNA_meth_AS"/>
</dbReference>
<evidence type="ECO:0000256" key="1">
    <source>
        <dbReference type="ARBA" id="ARBA00011975"/>
    </source>
</evidence>
<dbReference type="Proteomes" id="UP000515480">
    <property type="component" value="Chromosome"/>
</dbReference>
<keyword evidence="5" id="KW-0680">Restriction system</keyword>
<dbReference type="RefSeq" id="WP_185980684.1">
    <property type="nucleotide sequence ID" value="NZ_CP060204.1"/>
</dbReference>
<evidence type="ECO:0000256" key="5">
    <source>
        <dbReference type="ARBA" id="ARBA00022747"/>
    </source>
</evidence>
<evidence type="ECO:0000256" key="6">
    <source>
        <dbReference type="PROSITE-ProRule" id="PRU01016"/>
    </source>
</evidence>
<dbReference type="Pfam" id="PF00145">
    <property type="entry name" value="DNA_methylase"/>
    <property type="match status" value="2"/>
</dbReference>
<dbReference type="PROSITE" id="PS00095">
    <property type="entry name" value="C5_MTASE_2"/>
    <property type="match status" value="1"/>
</dbReference>
<evidence type="ECO:0000256" key="2">
    <source>
        <dbReference type="ARBA" id="ARBA00022603"/>
    </source>
</evidence>
<feature type="active site" evidence="6">
    <location>
        <position position="82"/>
    </location>
</feature>
<dbReference type="PRINTS" id="PR00105">
    <property type="entry name" value="C5METTRFRASE"/>
</dbReference>
<dbReference type="Gene3D" id="3.40.50.150">
    <property type="entry name" value="Vaccinia Virus protein VP39"/>
    <property type="match status" value="2"/>
</dbReference>
<keyword evidence="8" id="KW-1185">Reference proteome</keyword>